<keyword evidence="3" id="KW-1185">Reference proteome</keyword>
<dbReference type="EMBL" id="BTRK01000002">
    <property type="protein sequence ID" value="GMR36474.1"/>
    <property type="molecule type" value="Genomic_DNA"/>
</dbReference>
<dbReference type="Proteomes" id="UP001328107">
    <property type="component" value="Unassembled WGS sequence"/>
</dbReference>
<name>A0AAN4ZAN4_9BILA</name>
<protein>
    <submittedName>
        <fullName evidence="2">Uncharacterized protein</fullName>
    </submittedName>
</protein>
<gene>
    <name evidence="2" type="ORF">PMAYCL1PPCAC_06669</name>
</gene>
<accession>A0AAN4ZAN4</accession>
<dbReference type="AlphaFoldDB" id="A0AAN4ZAN4"/>
<evidence type="ECO:0000256" key="1">
    <source>
        <dbReference type="SAM" id="SignalP"/>
    </source>
</evidence>
<comment type="caution">
    <text evidence="2">The sequence shown here is derived from an EMBL/GenBank/DDBJ whole genome shotgun (WGS) entry which is preliminary data.</text>
</comment>
<organism evidence="2 3">
    <name type="scientific">Pristionchus mayeri</name>
    <dbReference type="NCBI Taxonomy" id="1317129"/>
    <lineage>
        <taxon>Eukaryota</taxon>
        <taxon>Metazoa</taxon>
        <taxon>Ecdysozoa</taxon>
        <taxon>Nematoda</taxon>
        <taxon>Chromadorea</taxon>
        <taxon>Rhabditida</taxon>
        <taxon>Rhabditina</taxon>
        <taxon>Diplogasteromorpha</taxon>
        <taxon>Diplogasteroidea</taxon>
        <taxon>Neodiplogasteridae</taxon>
        <taxon>Pristionchus</taxon>
    </lineage>
</organism>
<feature type="chain" id="PRO_5043028093" evidence="1">
    <location>
        <begin position="20"/>
        <end position="427"/>
    </location>
</feature>
<feature type="signal peptide" evidence="1">
    <location>
        <begin position="1"/>
        <end position="19"/>
    </location>
</feature>
<evidence type="ECO:0000313" key="3">
    <source>
        <dbReference type="Proteomes" id="UP001328107"/>
    </source>
</evidence>
<sequence length="427" mass="48706">MIEGRMGVLLFSLLSPLLAFSIEDPCAGLAEVHDVASILKKKEMSVDDLLMRNNLPLKVYQSEGLVFEWLWLRSLPVMGLDSNTVEDVMTMLDHTECSFVAWRDSVWKSVRRLRPTSIEGDVLCPIHELEKACLHRLGWNACTLVPSLNSSEGISYLQIGRHEDEVEEGAYMADPIRVYARGSKWKIPSDRLTFSVDSLGIMDNLDGKIYLVDVSGRGVLDACERNLYADVHTKPDSPQDLLRYFELRSFDFRPGDEELRGFIQSELRNGSMAIDGVDWREWYCESDLLRGMSDTVGEERELCWMEDLDGKEKKRLMTASEAMRVDTPYLWKEVIEPAIEILQLVSLPTEKFNVKKYGETKRQRILMKEEMKIEVSPGVGQGNIRMEEPRMENRVIPIQGPLLDYDTDSSSLPPLILSLVPLALLRL</sequence>
<proteinExistence type="predicted"/>
<keyword evidence="1" id="KW-0732">Signal</keyword>
<reference evidence="3" key="1">
    <citation type="submission" date="2022-10" db="EMBL/GenBank/DDBJ databases">
        <title>Genome assembly of Pristionchus species.</title>
        <authorList>
            <person name="Yoshida K."/>
            <person name="Sommer R.J."/>
        </authorList>
    </citation>
    <scope>NUCLEOTIDE SEQUENCE [LARGE SCALE GENOMIC DNA]</scope>
    <source>
        <strain evidence="3">RS5460</strain>
    </source>
</reference>
<evidence type="ECO:0000313" key="2">
    <source>
        <dbReference type="EMBL" id="GMR36474.1"/>
    </source>
</evidence>